<protein>
    <submittedName>
        <fullName evidence="1">Uncharacterized protein</fullName>
    </submittedName>
</protein>
<proteinExistence type="predicted"/>
<accession>A0A830GNJ2</accession>
<name>A0A830GNJ2_9EURY</name>
<sequence length="166" mass="17520">MGAVLRQTMVRRYLVAGVALFVVVVSLSTGPLAGSDVTAERVSDFGEGTATVSSVRAETAAIRVTDGRFGTAVEYLRPPTATVHVASVTGRPRLIYLVSVPDIDVDLVETTVVGGPGTYRLVPEDEGLARGTAAAETYDGTLTVRVQSFTADRTVYRENVTVEVAT</sequence>
<dbReference type="AlphaFoldDB" id="A0A830GNJ2"/>
<reference evidence="1" key="2">
    <citation type="submission" date="2020-09" db="EMBL/GenBank/DDBJ databases">
        <authorList>
            <person name="Sun Q."/>
            <person name="Ohkuma M."/>
        </authorList>
    </citation>
    <scope>NUCLEOTIDE SEQUENCE</scope>
    <source>
        <strain evidence="1">JCM 17820</strain>
    </source>
</reference>
<organism evidence="1 2">
    <name type="scientific">Haloarcula pellucida</name>
    <dbReference type="NCBI Taxonomy" id="1427151"/>
    <lineage>
        <taxon>Archaea</taxon>
        <taxon>Methanobacteriati</taxon>
        <taxon>Methanobacteriota</taxon>
        <taxon>Stenosarchaea group</taxon>
        <taxon>Halobacteria</taxon>
        <taxon>Halobacteriales</taxon>
        <taxon>Haloarculaceae</taxon>
        <taxon>Haloarcula</taxon>
    </lineage>
</organism>
<dbReference type="EMBL" id="BMOU01000005">
    <property type="protein sequence ID" value="GGN99163.1"/>
    <property type="molecule type" value="Genomic_DNA"/>
</dbReference>
<evidence type="ECO:0000313" key="2">
    <source>
        <dbReference type="Proteomes" id="UP000605784"/>
    </source>
</evidence>
<reference evidence="1" key="1">
    <citation type="journal article" date="2014" name="Int. J. Syst. Evol. Microbiol.">
        <title>Complete genome sequence of Corynebacterium casei LMG S-19264T (=DSM 44701T), isolated from a smear-ripened cheese.</title>
        <authorList>
            <consortium name="US DOE Joint Genome Institute (JGI-PGF)"/>
            <person name="Walter F."/>
            <person name="Albersmeier A."/>
            <person name="Kalinowski J."/>
            <person name="Ruckert C."/>
        </authorList>
    </citation>
    <scope>NUCLEOTIDE SEQUENCE</scope>
    <source>
        <strain evidence="1">JCM 17820</strain>
    </source>
</reference>
<dbReference type="Proteomes" id="UP000605784">
    <property type="component" value="Unassembled WGS sequence"/>
</dbReference>
<comment type="caution">
    <text evidence="1">The sequence shown here is derived from an EMBL/GenBank/DDBJ whole genome shotgun (WGS) entry which is preliminary data.</text>
</comment>
<evidence type="ECO:0000313" key="1">
    <source>
        <dbReference type="EMBL" id="GGN99163.1"/>
    </source>
</evidence>
<keyword evidence="2" id="KW-1185">Reference proteome</keyword>
<gene>
    <name evidence="1" type="ORF">GCM10009030_30360</name>
</gene>